<dbReference type="InterPro" id="IPR027443">
    <property type="entry name" value="IPNS-like_sf"/>
</dbReference>
<dbReference type="GO" id="GO:0046872">
    <property type="term" value="F:metal ion binding"/>
    <property type="evidence" value="ECO:0007669"/>
    <property type="project" value="UniProtKB-KW"/>
</dbReference>
<keyword evidence="6" id="KW-1185">Reference proteome</keyword>
<reference evidence="5 6" key="1">
    <citation type="journal article" date="2023" name="G3 (Bethesda)">
        <title>A chromosome-length genome assembly and annotation of blackberry (Rubus argutus, cv. 'Hillquist').</title>
        <authorList>
            <person name="Bruna T."/>
            <person name="Aryal R."/>
            <person name="Dudchenko O."/>
            <person name="Sargent D.J."/>
            <person name="Mead D."/>
            <person name="Buti M."/>
            <person name="Cavallini A."/>
            <person name="Hytonen T."/>
            <person name="Andres J."/>
            <person name="Pham M."/>
            <person name="Weisz D."/>
            <person name="Mascagni F."/>
            <person name="Usai G."/>
            <person name="Natali L."/>
            <person name="Bassil N."/>
            <person name="Fernandez G.E."/>
            <person name="Lomsadze A."/>
            <person name="Armour M."/>
            <person name="Olukolu B."/>
            <person name="Poorten T."/>
            <person name="Britton C."/>
            <person name="Davik J."/>
            <person name="Ashrafi H."/>
            <person name="Aiden E.L."/>
            <person name="Borodovsky M."/>
            <person name="Worthington M."/>
        </authorList>
    </citation>
    <scope>NUCLEOTIDE SEQUENCE [LARGE SCALE GENOMIC DNA]</scope>
    <source>
        <strain evidence="5">PI 553951</strain>
    </source>
</reference>
<keyword evidence="1 3" id="KW-0479">Metal-binding</keyword>
<gene>
    <name evidence="5" type="ORF">M0R45_011584</name>
</gene>
<protein>
    <recommendedName>
        <fullName evidence="4">Fe2OG dioxygenase domain-containing protein</fullName>
    </recommendedName>
</protein>
<organism evidence="5 6">
    <name type="scientific">Rubus argutus</name>
    <name type="common">Southern blackberry</name>
    <dbReference type="NCBI Taxonomy" id="59490"/>
    <lineage>
        <taxon>Eukaryota</taxon>
        <taxon>Viridiplantae</taxon>
        <taxon>Streptophyta</taxon>
        <taxon>Embryophyta</taxon>
        <taxon>Tracheophyta</taxon>
        <taxon>Spermatophyta</taxon>
        <taxon>Magnoliopsida</taxon>
        <taxon>eudicotyledons</taxon>
        <taxon>Gunneridae</taxon>
        <taxon>Pentapetalae</taxon>
        <taxon>rosids</taxon>
        <taxon>fabids</taxon>
        <taxon>Rosales</taxon>
        <taxon>Rosaceae</taxon>
        <taxon>Rosoideae</taxon>
        <taxon>Rosoideae incertae sedis</taxon>
        <taxon>Rubus</taxon>
    </lineage>
</organism>
<evidence type="ECO:0000256" key="1">
    <source>
        <dbReference type="ARBA" id="ARBA00022723"/>
    </source>
</evidence>
<dbReference type="InterPro" id="IPR026992">
    <property type="entry name" value="DIOX_N"/>
</dbReference>
<dbReference type="PROSITE" id="PS51471">
    <property type="entry name" value="FE2OG_OXY"/>
    <property type="match status" value="1"/>
</dbReference>
<dbReference type="Pfam" id="PF14226">
    <property type="entry name" value="DIOX_N"/>
    <property type="match status" value="1"/>
</dbReference>
<evidence type="ECO:0000256" key="3">
    <source>
        <dbReference type="RuleBase" id="RU003682"/>
    </source>
</evidence>
<dbReference type="InterPro" id="IPR044861">
    <property type="entry name" value="IPNS-like_FE2OG_OXY"/>
</dbReference>
<dbReference type="Pfam" id="PF03171">
    <property type="entry name" value="2OG-FeII_Oxy"/>
    <property type="match status" value="1"/>
</dbReference>
<dbReference type="SUPFAM" id="SSF51197">
    <property type="entry name" value="Clavaminate synthase-like"/>
    <property type="match status" value="1"/>
</dbReference>
<keyword evidence="3" id="KW-0560">Oxidoreductase</keyword>
<dbReference type="InterPro" id="IPR050231">
    <property type="entry name" value="Iron_ascorbate_oxido_reductase"/>
</dbReference>
<sequence>MGTPADQAYKHVIPLDFGSVKTMPDSFVWPESESDEVYSGTDQPSIPVIDLTDPNASKLIIQACETWGIFQLTGHGIPRKLMEEVESEAKKLFDLPAEQKLKTLRTPGGPSTGYGNPPSQASLPRKLWQEGFTIMGSAVDQARVLWPHDYQGFCDTMDEYQKQMKALVQQLIRLIFKYLGISEEEVNWFDDPANMCNAALHLNSYPPCPDPTRALGLPPHTDSSLLTILHTPTEGLQIFQEGVGWIQLQAKPDALTVNLGDFLHILSNGRFVSVLHRVMVNQKFHRISMAYHNWPPMNFLVSPLLSKTLADSGQVPKYRPITLKEYHGIKAKHFQHAVSFVKT</sequence>
<keyword evidence="2 3" id="KW-0408">Iron</keyword>
<dbReference type="InterPro" id="IPR005123">
    <property type="entry name" value="Oxoglu/Fe-dep_dioxygenase_dom"/>
</dbReference>
<dbReference type="AlphaFoldDB" id="A0AAW1YB87"/>
<evidence type="ECO:0000313" key="5">
    <source>
        <dbReference type="EMBL" id="KAK9946107.1"/>
    </source>
</evidence>
<accession>A0AAW1YB87</accession>
<evidence type="ECO:0000259" key="4">
    <source>
        <dbReference type="PROSITE" id="PS51471"/>
    </source>
</evidence>
<feature type="domain" description="Fe2OG dioxygenase" evidence="4">
    <location>
        <begin position="192"/>
        <end position="303"/>
    </location>
</feature>
<dbReference type="EMBL" id="JBEDUW010000002">
    <property type="protein sequence ID" value="KAK9946107.1"/>
    <property type="molecule type" value="Genomic_DNA"/>
</dbReference>
<proteinExistence type="inferred from homology"/>
<dbReference type="PANTHER" id="PTHR47990">
    <property type="entry name" value="2-OXOGLUTARATE (2OG) AND FE(II)-DEPENDENT OXYGENASE SUPERFAMILY PROTEIN-RELATED"/>
    <property type="match status" value="1"/>
</dbReference>
<dbReference type="Proteomes" id="UP001457282">
    <property type="component" value="Unassembled WGS sequence"/>
</dbReference>
<evidence type="ECO:0000256" key="2">
    <source>
        <dbReference type="ARBA" id="ARBA00023004"/>
    </source>
</evidence>
<comment type="caution">
    <text evidence="5">The sequence shown here is derived from an EMBL/GenBank/DDBJ whole genome shotgun (WGS) entry which is preliminary data.</text>
</comment>
<name>A0AAW1YB87_RUBAR</name>
<dbReference type="Gene3D" id="2.60.120.330">
    <property type="entry name" value="B-lactam Antibiotic, Isopenicillin N Synthase, Chain"/>
    <property type="match status" value="1"/>
</dbReference>
<evidence type="ECO:0000313" key="6">
    <source>
        <dbReference type="Proteomes" id="UP001457282"/>
    </source>
</evidence>
<comment type="similarity">
    <text evidence="3">Belongs to the iron/ascorbate-dependent oxidoreductase family.</text>
</comment>
<dbReference type="GO" id="GO:0016491">
    <property type="term" value="F:oxidoreductase activity"/>
    <property type="evidence" value="ECO:0007669"/>
    <property type="project" value="UniProtKB-KW"/>
</dbReference>